<proteinExistence type="predicted"/>
<evidence type="ECO:0000313" key="2">
    <source>
        <dbReference type="Proteomes" id="UP001234178"/>
    </source>
</evidence>
<dbReference type="Proteomes" id="UP001234178">
    <property type="component" value="Unassembled WGS sequence"/>
</dbReference>
<organism evidence="1 2">
    <name type="scientific">Daphnia magna</name>
    <dbReference type="NCBI Taxonomy" id="35525"/>
    <lineage>
        <taxon>Eukaryota</taxon>
        <taxon>Metazoa</taxon>
        <taxon>Ecdysozoa</taxon>
        <taxon>Arthropoda</taxon>
        <taxon>Crustacea</taxon>
        <taxon>Branchiopoda</taxon>
        <taxon>Diplostraca</taxon>
        <taxon>Cladocera</taxon>
        <taxon>Anomopoda</taxon>
        <taxon>Daphniidae</taxon>
        <taxon>Daphnia</taxon>
    </lineage>
</organism>
<sequence>MKTDVSRTFCIEQQNNQGCAFSTNAKNLIGVQVGLLWLQRLMENQLLPWLVSSSRKILFPARSSVCYKGTSHEQNKATHT</sequence>
<dbReference type="EMBL" id="JAOYFB010000002">
    <property type="protein sequence ID" value="KAK4006762.1"/>
    <property type="molecule type" value="Genomic_DNA"/>
</dbReference>
<reference evidence="1 2" key="1">
    <citation type="journal article" date="2023" name="Nucleic Acids Res.">
        <title>The hologenome of Daphnia magna reveals possible DNA methylation and microbiome-mediated evolution of the host genome.</title>
        <authorList>
            <person name="Chaturvedi A."/>
            <person name="Li X."/>
            <person name="Dhandapani V."/>
            <person name="Marshall H."/>
            <person name="Kissane S."/>
            <person name="Cuenca-Cambronero M."/>
            <person name="Asole G."/>
            <person name="Calvet F."/>
            <person name="Ruiz-Romero M."/>
            <person name="Marangio P."/>
            <person name="Guigo R."/>
            <person name="Rago D."/>
            <person name="Mirbahai L."/>
            <person name="Eastwood N."/>
            <person name="Colbourne J.K."/>
            <person name="Zhou J."/>
            <person name="Mallon E."/>
            <person name="Orsini L."/>
        </authorList>
    </citation>
    <scope>NUCLEOTIDE SEQUENCE [LARGE SCALE GENOMIC DNA]</scope>
    <source>
        <strain evidence="1">LRV0_1</strain>
    </source>
</reference>
<gene>
    <name evidence="1" type="ORF">OUZ56_011920</name>
</gene>
<protein>
    <submittedName>
        <fullName evidence="1">Uncharacterized protein</fullName>
    </submittedName>
</protein>
<name>A0ABQ9Z1I6_9CRUS</name>
<keyword evidence="2" id="KW-1185">Reference proteome</keyword>
<accession>A0ABQ9Z1I6</accession>
<evidence type="ECO:0000313" key="1">
    <source>
        <dbReference type="EMBL" id="KAK4006762.1"/>
    </source>
</evidence>
<comment type="caution">
    <text evidence="1">The sequence shown here is derived from an EMBL/GenBank/DDBJ whole genome shotgun (WGS) entry which is preliminary data.</text>
</comment>